<accession>A0AAJ0MW32</accession>
<keyword evidence="2" id="KW-1185">Reference proteome</keyword>
<feature type="non-terminal residue" evidence="1">
    <location>
        <position position="1"/>
    </location>
</feature>
<dbReference type="AlphaFoldDB" id="A0AAJ0MW32"/>
<sequence length="69" mass="8220">RYIYFDPNVLRKYILKDSKLPPSEVKCKSFDPNNFVGLNYYKAASYIIDNNKDNKEFDFSNLSPKEIYK</sequence>
<dbReference type="Proteomes" id="UP001285908">
    <property type="component" value="Unassembled WGS sequence"/>
</dbReference>
<reference evidence="1 2" key="1">
    <citation type="journal article" date="2023" name="Mol. Phylogenet. Evol.">
        <title>Genome-scale phylogeny and comparative genomics of the fungal order Sordariales.</title>
        <authorList>
            <person name="Hensen N."/>
            <person name="Bonometti L."/>
            <person name="Westerberg I."/>
            <person name="Brannstrom I.O."/>
            <person name="Guillou S."/>
            <person name="Cros-Aarteil S."/>
            <person name="Calhoun S."/>
            <person name="Haridas S."/>
            <person name="Kuo A."/>
            <person name="Mondo S."/>
            <person name="Pangilinan J."/>
            <person name="Riley R."/>
            <person name="LaButti K."/>
            <person name="Andreopoulos B."/>
            <person name="Lipzen A."/>
            <person name="Chen C."/>
            <person name="Yan M."/>
            <person name="Daum C."/>
            <person name="Ng V."/>
            <person name="Clum A."/>
            <person name="Steindorff A."/>
            <person name="Ohm R.A."/>
            <person name="Martin F."/>
            <person name="Silar P."/>
            <person name="Natvig D.O."/>
            <person name="Lalanne C."/>
            <person name="Gautier V."/>
            <person name="Ament-Velasquez S.L."/>
            <person name="Kruys A."/>
            <person name="Hutchinson M.I."/>
            <person name="Powell A.J."/>
            <person name="Barry K."/>
            <person name="Miller A.N."/>
            <person name="Grigoriev I.V."/>
            <person name="Debuchy R."/>
            <person name="Gladieux P."/>
            <person name="Hiltunen Thoren M."/>
            <person name="Johannesson H."/>
        </authorList>
    </citation>
    <scope>NUCLEOTIDE SEQUENCE [LARGE SCALE GENOMIC DNA]</scope>
    <source>
        <strain evidence="1 2">FGSC 10403</strain>
    </source>
</reference>
<comment type="caution">
    <text evidence="1">The sequence shown here is derived from an EMBL/GenBank/DDBJ whole genome shotgun (WGS) entry which is preliminary data.</text>
</comment>
<feature type="non-terminal residue" evidence="1">
    <location>
        <position position="69"/>
    </location>
</feature>
<organism evidence="1 2">
    <name type="scientific">Neurospora hispaniola</name>
    <dbReference type="NCBI Taxonomy" id="588809"/>
    <lineage>
        <taxon>Eukaryota</taxon>
        <taxon>Fungi</taxon>
        <taxon>Dikarya</taxon>
        <taxon>Ascomycota</taxon>
        <taxon>Pezizomycotina</taxon>
        <taxon>Sordariomycetes</taxon>
        <taxon>Sordariomycetidae</taxon>
        <taxon>Sordariales</taxon>
        <taxon>Sordariaceae</taxon>
        <taxon>Neurospora</taxon>
    </lineage>
</organism>
<proteinExistence type="predicted"/>
<gene>
    <name evidence="1" type="ORF">B0T23DRAFT_284660</name>
</gene>
<protein>
    <submittedName>
        <fullName evidence="1">Uncharacterized protein</fullName>
    </submittedName>
</protein>
<dbReference type="RefSeq" id="XP_062698012.1">
    <property type="nucleotide sequence ID" value="XM_062834246.1"/>
</dbReference>
<name>A0AAJ0MW32_9PEZI</name>
<evidence type="ECO:0000313" key="2">
    <source>
        <dbReference type="Proteomes" id="UP001285908"/>
    </source>
</evidence>
<dbReference type="GeneID" id="87871868"/>
<evidence type="ECO:0000313" key="1">
    <source>
        <dbReference type="EMBL" id="KAK3500379.1"/>
    </source>
</evidence>
<dbReference type="EMBL" id="JAULSX010000001">
    <property type="protein sequence ID" value="KAK3500379.1"/>
    <property type="molecule type" value="Genomic_DNA"/>
</dbReference>